<keyword evidence="4 9" id="KW-0812">Transmembrane</keyword>
<comment type="subcellular location">
    <subcellularLocation>
        <location evidence="1">Membrane</location>
        <topology evidence="1">Single-pass membrane protein</topology>
    </subcellularLocation>
</comment>
<protein>
    <recommendedName>
        <fullName evidence="3">Adipocyte plasma membrane-associated protein</fullName>
    </recommendedName>
</protein>
<reference evidence="11" key="4">
    <citation type="submission" date="2025-09" db="UniProtKB">
        <authorList>
            <consortium name="Ensembl"/>
        </authorList>
    </citation>
    <scope>IDENTIFICATION</scope>
</reference>
<dbReference type="PaxDb" id="9823-ENSSSCP00000022208"/>
<dbReference type="Bgee" id="ENSSSCG00000036286">
    <property type="expression patterns" value="Expressed in granulosa cell and 44 other cell types or tissues"/>
</dbReference>
<accession>A0A287BI42</accession>
<evidence type="ECO:0000256" key="7">
    <source>
        <dbReference type="ARBA" id="ARBA00023180"/>
    </source>
</evidence>
<feature type="transmembrane region" description="Helical" evidence="9">
    <location>
        <begin position="37"/>
        <end position="60"/>
    </location>
</feature>
<evidence type="ECO:0000259" key="10">
    <source>
        <dbReference type="Pfam" id="PF03088"/>
    </source>
</evidence>
<feature type="domain" description="Strictosidine synthase conserved region" evidence="10">
    <location>
        <begin position="161"/>
        <end position="248"/>
    </location>
</feature>
<evidence type="ECO:0007829" key="14">
    <source>
        <dbReference type="PeptideAtlas" id="A0A287BI42"/>
    </source>
</evidence>
<keyword evidence="14" id="KW-1267">Proteomics identification</keyword>
<proteinExistence type="evidence at protein level"/>
<dbReference type="GeneTree" id="ENSGT00440000039984"/>
<dbReference type="Pfam" id="PF03088">
    <property type="entry name" value="Str_synth"/>
    <property type="match status" value="1"/>
</dbReference>
<evidence type="ECO:0000256" key="1">
    <source>
        <dbReference type="ARBA" id="ARBA00004167"/>
    </source>
</evidence>
<dbReference type="GO" id="GO:0016020">
    <property type="term" value="C:membrane"/>
    <property type="evidence" value="ECO:0007669"/>
    <property type="project" value="UniProtKB-SubCell"/>
</dbReference>
<organism evidence="11 12">
    <name type="scientific">Sus scrofa</name>
    <name type="common">Pig</name>
    <dbReference type="NCBI Taxonomy" id="9823"/>
    <lineage>
        <taxon>Eukaryota</taxon>
        <taxon>Metazoa</taxon>
        <taxon>Chordata</taxon>
        <taxon>Craniata</taxon>
        <taxon>Vertebrata</taxon>
        <taxon>Euteleostomi</taxon>
        <taxon>Mammalia</taxon>
        <taxon>Eutheria</taxon>
        <taxon>Laurasiatheria</taxon>
        <taxon>Artiodactyla</taxon>
        <taxon>Suina</taxon>
        <taxon>Suidae</taxon>
        <taxon>Sus</taxon>
    </lineage>
</organism>
<sequence length="376" mass="41916">MSEADGLRQRRPLRPQVVTDDGRAPEAKDGSSFSGRVFRATFLMLAVSLVLPLLGAMLLLDSPIDPQPLSLKEPPLLLGVLQPNTKLREAERLFENQLIGPESIANIGDVLFTGTADGRVVKLENGEVETIARFGSGPCSEVKLLLSSETPIEGRKLSFVNDLTVTRDGRKIYFTDSSSKWQRRDYLLLVMEGTDDGRLLEYDTETKEVKVLLDHLQFPNGVQLSPAEDFVLVAETTMARIRRFYVSGLMKGGADLFVENLPGFPDNIRASSSGGYWVGMSTIRPNPGFSMLDFLSQRPYLKRMIFKLLSQETVVKFVRRHSLVLELSDSGAFRRSLHDPDGQVAAYVSEAHEHDGHLYLGSFRAPFLCRLRLQDA</sequence>
<dbReference type="Ensembl" id="ENSSSCT00000036964.1">
    <property type="protein sequence ID" value="ENSSSCP00000055737.1"/>
    <property type="gene ID" value="ENSSSCG00000036286.3"/>
</dbReference>
<dbReference type="Pfam" id="PF20067">
    <property type="entry name" value="SSL_N"/>
    <property type="match status" value="1"/>
</dbReference>
<dbReference type="Proteomes" id="UP000008227">
    <property type="component" value="Chromosome 17"/>
</dbReference>
<dbReference type="PANTHER" id="PTHR10426:SF130">
    <property type="entry name" value="ADIPOCYTE PLASMA MEMBRANE-ASSOCIATED PROTEIN"/>
    <property type="match status" value="1"/>
</dbReference>
<evidence type="ECO:0000256" key="4">
    <source>
        <dbReference type="ARBA" id="ARBA00022692"/>
    </source>
</evidence>
<evidence type="ECO:0000256" key="2">
    <source>
        <dbReference type="ARBA" id="ARBA00009191"/>
    </source>
</evidence>
<reference evidence="11" key="3">
    <citation type="submission" date="2025-08" db="UniProtKB">
        <authorList>
            <consortium name="Ensembl"/>
        </authorList>
    </citation>
    <scope>IDENTIFICATION</scope>
</reference>
<reference evidence="12" key="1">
    <citation type="submission" date="2009-11" db="EMBL/GenBank/DDBJ databases">
        <authorList>
            <consortium name="Porcine genome sequencing project"/>
        </authorList>
    </citation>
    <scope>NUCLEOTIDE SEQUENCE [LARGE SCALE GENOMIC DNA]</scope>
    <source>
        <strain evidence="12">Duroc</strain>
    </source>
</reference>
<evidence type="ECO:0000256" key="9">
    <source>
        <dbReference type="SAM" id="Phobius"/>
    </source>
</evidence>
<keyword evidence="12" id="KW-1185">Reference proteome</keyword>
<name>A0A287BI42_PIG</name>
<evidence type="ECO:0000313" key="13">
    <source>
        <dbReference type="VGNC" id="VGNC:95578"/>
    </source>
</evidence>
<dbReference type="AlphaFoldDB" id="A0A287BI42"/>
<reference evidence="11" key="2">
    <citation type="journal article" date="2020" name="Gigascience">
        <title>An improved pig reference genome sequence to enable pig genetics and genomics research.</title>
        <authorList>
            <person name="Warr A."/>
            <person name="Affara N."/>
            <person name="Aken B."/>
            <person name="Beiki H."/>
            <person name="Bickhart D.M."/>
            <person name="Billis K."/>
            <person name="Chow W."/>
            <person name="Eory L."/>
            <person name="Finlayson H.A."/>
            <person name="Flicek P."/>
            <person name="Giron C.G."/>
            <person name="Griffin D.K."/>
            <person name="Hall R."/>
            <person name="Hannum G."/>
            <person name="Hourlier T."/>
            <person name="Howe K."/>
            <person name="Hume D.A."/>
            <person name="Izuogu O."/>
            <person name="Kim K."/>
            <person name="Koren S."/>
            <person name="Liu H."/>
            <person name="Manchanda N."/>
            <person name="Martin F.J."/>
            <person name="Nonneman D.J."/>
            <person name="O'Connor R.E."/>
            <person name="Phillippy A.M."/>
            <person name="Rohrer G.A."/>
            <person name="Rosen B.D."/>
            <person name="Rund L.A."/>
            <person name="Sargent C.A."/>
            <person name="Schook L.B."/>
            <person name="Schroeder S.G."/>
            <person name="Schwartz A.S."/>
            <person name="Skinner B.M."/>
            <person name="Talbot R."/>
            <person name="Tseng E."/>
            <person name="Tuggle C.K."/>
            <person name="Watson M."/>
            <person name="Smith T.P.L."/>
            <person name="Archibald A.L."/>
        </authorList>
    </citation>
    <scope>NUCLEOTIDE SEQUENCE [LARGE SCALE GENOMIC DNA]</scope>
    <source>
        <strain evidence="11">Duroc</strain>
    </source>
</reference>
<feature type="region of interest" description="Disordered" evidence="8">
    <location>
        <begin position="1"/>
        <end position="32"/>
    </location>
</feature>
<dbReference type="PANTHER" id="PTHR10426">
    <property type="entry name" value="STRICTOSIDINE SYNTHASE-RELATED"/>
    <property type="match status" value="1"/>
</dbReference>
<dbReference type="InterPro" id="IPR018119">
    <property type="entry name" value="Strictosidine_synth_cons-reg"/>
</dbReference>
<evidence type="ECO:0000313" key="11">
    <source>
        <dbReference type="Ensembl" id="ENSSSCP00000055737.1"/>
    </source>
</evidence>
<keyword evidence="7" id="KW-0325">Glycoprotein</keyword>
<comment type="similarity">
    <text evidence="2">Belongs to the strictosidine synthase family.</text>
</comment>
<evidence type="ECO:0000313" key="12">
    <source>
        <dbReference type="Proteomes" id="UP000008227"/>
    </source>
</evidence>
<feature type="compositionally biased region" description="Basic and acidic residues" evidence="8">
    <location>
        <begin position="20"/>
        <end position="29"/>
    </location>
</feature>
<evidence type="ECO:0000256" key="3">
    <source>
        <dbReference type="ARBA" id="ARBA00015678"/>
    </source>
</evidence>
<dbReference type="eggNOG" id="KOG1520">
    <property type="taxonomic scope" value="Eukaryota"/>
</dbReference>
<evidence type="ECO:0000256" key="8">
    <source>
        <dbReference type="SAM" id="MobiDB-lite"/>
    </source>
</evidence>
<dbReference type="Gene3D" id="2.120.10.30">
    <property type="entry name" value="TolB, C-terminal domain"/>
    <property type="match status" value="1"/>
</dbReference>
<dbReference type="SUPFAM" id="SSF63829">
    <property type="entry name" value="Calcium-dependent phosphotriesterase"/>
    <property type="match status" value="1"/>
</dbReference>
<keyword evidence="5 9" id="KW-1133">Transmembrane helix</keyword>
<gene>
    <name evidence="11 13" type="primary">APMAP</name>
</gene>
<evidence type="ECO:0000256" key="6">
    <source>
        <dbReference type="ARBA" id="ARBA00023136"/>
    </source>
</evidence>
<dbReference type="VGNC" id="VGNC:95578">
    <property type="gene designation" value="APMAP"/>
</dbReference>
<evidence type="ECO:0000256" key="5">
    <source>
        <dbReference type="ARBA" id="ARBA00022989"/>
    </source>
</evidence>
<keyword evidence="6 9" id="KW-0472">Membrane</keyword>
<dbReference type="InterPro" id="IPR011042">
    <property type="entry name" value="6-blade_b-propeller_TolB-like"/>
</dbReference>
<dbReference type="ExpressionAtlas" id="A0A287BI42">
    <property type="expression patterns" value="baseline and differential"/>
</dbReference>